<organism evidence="2 3">
    <name type="scientific">Parendozoicomonas callyspongiae</name>
    <dbReference type="NCBI Taxonomy" id="2942213"/>
    <lineage>
        <taxon>Bacteria</taxon>
        <taxon>Pseudomonadati</taxon>
        <taxon>Pseudomonadota</taxon>
        <taxon>Gammaproteobacteria</taxon>
        <taxon>Oceanospirillales</taxon>
        <taxon>Endozoicomonadaceae</taxon>
        <taxon>Parendozoicomonas</taxon>
    </lineage>
</organism>
<dbReference type="EMBL" id="JAMFLX010000008">
    <property type="protein sequence ID" value="MCL6269863.1"/>
    <property type="molecule type" value="Genomic_DNA"/>
</dbReference>
<feature type="chain" id="PRO_5047135518" evidence="1">
    <location>
        <begin position="18"/>
        <end position="140"/>
    </location>
</feature>
<proteinExistence type="predicted"/>
<keyword evidence="1" id="KW-0732">Signal</keyword>
<dbReference type="PANTHER" id="PTHR37952">
    <property type="match status" value="1"/>
</dbReference>
<sequence>MKNLLFLILAFSLNATAAKIGTVETSGILFKDTITIESFNDPTIDGVACHVTSPDRALSFEDQTNASIACRQVKKTITGDFQKPAKNIFRKAKSFFFKTMTVDRFYDQENDTLVYIAYTKKLKGDNASHSISTVPLYLAR</sequence>
<protein>
    <submittedName>
        <fullName evidence="2">CreA family protein</fullName>
    </submittedName>
</protein>
<gene>
    <name evidence="2" type="ORF">M3P05_07900</name>
</gene>
<dbReference type="InterPro" id="IPR010292">
    <property type="entry name" value="Uncharacterised_CreA"/>
</dbReference>
<dbReference type="Proteomes" id="UP001203338">
    <property type="component" value="Unassembled WGS sequence"/>
</dbReference>
<reference evidence="2 3" key="1">
    <citation type="submission" date="2022-05" db="EMBL/GenBank/DDBJ databases">
        <authorList>
            <person name="Park J.-S."/>
        </authorList>
    </citation>
    <scope>NUCLEOTIDE SEQUENCE [LARGE SCALE GENOMIC DNA]</scope>
    <source>
        <strain evidence="2 3">2012CJ34-2</strain>
    </source>
</reference>
<keyword evidence="3" id="KW-1185">Reference proteome</keyword>
<evidence type="ECO:0000256" key="1">
    <source>
        <dbReference type="SAM" id="SignalP"/>
    </source>
</evidence>
<feature type="signal peptide" evidence="1">
    <location>
        <begin position="1"/>
        <end position="17"/>
    </location>
</feature>
<dbReference type="Pfam" id="PF05981">
    <property type="entry name" value="CreA"/>
    <property type="match status" value="1"/>
</dbReference>
<accession>A0ABT0PH80</accession>
<name>A0ABT0PH80_9GAMM</name>
<dbReference type="RefSeq" id="WP_249698966.1">
    <property type="nucleotide sequence ID" value="NZ_JAMFLX010000008.1"/>
</dbReference>
<comment type="caution">
    <text evidence="2">The sequence shown here is derived from an EMBL/GenBank/DDBJ whole genome shotgun (WGS) entry which is preliminary data.</text>
</comment>
<dbReference type="PANTHER" id="PTHR37952:SF2">
    <property type="entry name" value="PROTEIN CREA"/>
    <property type="match status" value="1"/>
</dbReference>
<evidence type="ECO:0000313" key="3">
    <source>
        <dbReference type="Proteomes" id="UP001203338"/>
    </source>
</evidence>
<evidence type="ECO:0000313" key="2">
    <source>
        <dbReference type="EMBL" id="MCL6269863.1"/>
    </source>
</evidence>